<dbReference type="Proteomes" id="UP001140206">
    <property type="component" value="Chromosome 1"/>
</dbReference>
<dbReference type="Pfam" id="PF12937">
    <property type="entry name" value="F-box-like"/>
    <property type="match status" value="1"/>
</dbReference>
<evidence type="ECO:0000256" key="1">
    <source>
        <dbReference type="SAM" id="Phobius"/>
    </source>
</evidence>
<evidence type="ECO:0000313" key="4">
    <source>
        <dbReference type="Proteomes" id="UP001140206"/>
    </source>
</evidence>
<protein>
    <submittedName>
        <fullName evidence="3">F-box protein</fullName>
    </submittedName>
</protein>
<dbReference type="InterPro" id="IPR036047">
    <property type="entry name" value="F-box-like_dom_sf"/>
</dbReference>
<accession>A0AAV8GEY3</accession>
<sequence length="394" mass="45069">MEYGYDLLEWLGPDASTSVFSYLNDPADLVRATAVSRSWRQFIITNGLSKTLCMKLCPEVSYFTGIKEVATSTKKAKQDCSSSDKEWREHERDHKIYIYLSSHLVTPRGTNNCISYCIGASSTDNYPEEIIENTLDSTLSYWSSSGQVDPTVLESLTYQLNFDLGFVDKISIQPFKAFFQLDDPIYSSKYVRFKMGYSKSPNMSTNFKLDQGRLTADENYVWTYISPEFPMLQVIMKQLFIILSVCNVHQHLVRGIFQEDIQQAFRLPLPALCIGGVVKIEFLGRIQKQDMDDLFYICIRNVQVKGRALSPVLGVDLSEIKGGCVLKYCPSAWRAAVLDGYVVSGTKVRRNLLQFSALTAWFWWWFVPLYILGIVYVFFPYFCRAPSVVLNILE</sequence>
<dbReference type="InterPro" id="IPR001810">
    <property type="entry name" value="F-box_dom"/>
</dbReference>
<dbReference type="PANTHER" id="PTHR39741:SF2">
    <property type="entry name" value="F-BOX DOMAIN-CONTAINING PROTEIN"/>
    <property type="match status" value="1"/>
</dbReference>
<keyword evidence="1" id="KW-0812">Transmembrane</keyword>
<dbReference type="AlphaFoldDB" id="A0AAV8GEY3"/>
<dbReference type="Gene3D" id="1.20.1280.50">
    <property type="match status" value="1"/>
</dbReference>
<proteinExistence type="predicted"/>
<keyword evidence="1" id="KW-1133">Transmembrane helix</keyword>
<name>A0AAV8GEY3_9POAL</name>
<organism evidence="3 4">
    <name type="scientific">Rhynchospora pubera</name>
    <dbReference type="NCBI Taxonomy" id="906938"/>
    <lineage>
        <taxon>Eukaryota</taxon>
        <taxon>Viridiplantae</taxon>
        <taxon>Streptophyta</taxon>
        <taxon>Embryophyta</taxon>
        <taxon>Tracheophyta</taxon>
        <taxon>Spermatophyta</taxon>
        <taxon>Magnoliopsida</taxon>
        <taxon>Liliopsida</taxon>
        <taxon>Poales</taxon>
        <taxon>Cyperaceae</taxon>
        <taxon>Cyperoideae</taxon>
        <taxon>Rhynchosporeae</taxon>
        <taxon>Rhynchospora</taxon>
    </lineage>
</organism>
<feature type="transmembrane region" description="Helical" evidence="1">
    <location>
        <begin position="361"/>
        <end position="383"/>
    </location>
</feature>
<feature type="domain" description="F-box" evidence="2">
    <location>
        <begin position="18"/>
        <end position="54"/>
    </location>
</feature>
<gene>
    <name evidence="3" type="ORF">LUZ62_016115</name>
</gene>
<evidence type="ECO:0000313" key="3">
    <source>
        <dbReference type="EMBL" id="KAJ4803549.1"/>
    </source>
</evidence>
<dbReference type="InterPro" id="IPR055336">
    <property type="entry name" value="At4g00755-like"/>
</dbReference>
<dbReference type="SUPFAM" id="SSF81383">
    <property type="entry name" value="F-box domain"/>
    <property type="match status" value="1"/>
</dbReference>
<dbReference type="EMBL" id="JAMFTS010000001">
    <property type="protein sequence ID" value="KAJ4803549.1"/>
    <property type="molecule type" value="Genomic_DNA"/>
</dbReference>
<evidence type="ECO:0000259" key="2">
    <source>
        <dbReference type="Pfam" id="PF12937"/>
    </source>
</evidence>
<reference evidence="3" key="1">
    <citation type="submission" date="2022-08" db="EMBL/GenBank/DDBJ databases">
        <authorList>
            <person name="Marques A."/>
        </authorList>
    </citation>
    <scope>NUCLEOTIDE SEQUENCE</scope>
    <source>
        <strain evidence="3">RhyPub2mFocal</strain>
        <tissue evidence="3">Leaves</tissue>
    </source>
</reference>
<dbReference type="PANTHER" id="PTHR39741">
    <property type="entry name" value="F-BOX DOMAIN CONTAINING PROTEIN, EXPRESSED"/>
    <property type="match status" value="1"/>
</dbReference>
<comment type="caution">
    <text evidence="3">The sequence shown here is derived from an EMBL/GenBank/DDBJ whole genome shotgun (WGS) entry which is preliminary data.</text>
</comment>
<keyword evidence="4" id="KW-1185">Reference proteome</keyword>
<keyword evidence="1" id="KW-0472">Membrane</keyword>